<dbReference type="RefSeq" id="WP_245161989.1">
    <property type="nucleotide sequence ID" value="NZ_BAAAPQ010000019.1"/>
</dbReference>
<accession>A0A846S5N5</accession>
<reference evidence="3 4" key="1">
    <citation type="submission" date="2020-03" db="EMBL/GenBank/DDBJ databases">
        <title>Sequencing the genomes of 1000 actinobacteria strains.</title>
        <authorList>
            <person name="Klenk H.-P."/>
        </authorList>
    </citation>
    <scope>NUCLEOTIDE SEQUENCE [LARGE SCALE GENOMIC DNA]</scope>
    <source>
        <strain evidence="3 4">DSM 18964</strain>
    </source>
</reference>
<proteinExistence type="predicted"/>
<keyword evidence="4" id="KW-1185">Reference proteome</keyword>
<protein>
    <recommendedName>
        <fullName evidence="5">DUF4333 domain-containing protein</fullName>
    </recommendedName>
</protein>
<evidence type="ECO:0000313" key="3">
    <source>
        <dbReference type="EMBL" id="NJC58278.1"/>
    </source>
</evidence>
<feature type="compositionally biased region" description="Low complexity" evidence="1">
    <location>
        <begin position="61"/>
        <end position="85"/>
    </location>
</feature>
<dbReference type="PROSITE" id="PS51257">
    <property type="entry name" value="PROKAR_LIPOPROTEIN"/>
    <property type="match status" value="1"/>
</dbReference>
<organism evidence="3 4">
    <name type="scientific">Brevibacterium marinum</name>
    <dbReference type="NCBI Taxonomy" id="418643"/>
    <lineage>
        <taxon>Bacteria</taxon>
        <taxon>Bacillati</taxon>
        <taxon>Actinomycetota</taxon>
        <taxon>Actinomycetes</taxon>
        <taxon>Micrococcales</taxon>
        <taxon>Brevibacteriaceae</taxon>
        <taxon>Brevibacterium</taxon>
    </lineage>
</organism>
<name>A0A846S5N5_9MICO</name>
<feature type="chain" id="PRO_5039044083" description="DUF4333 domain-containing protein" evidence="2">
    <location>
        <begin position="26"/>
        <end position="196"/>
    </location>
</feature>
<gene>
    <name evidence="3" type="ORF">BKA07_003313</name>
</gene>
<sequence>MTMKPMPKAAISPRTIIAGAGIALALALTGCGGGQPDEPSQKTDEAAQSEEFGDSGGMQGEAAPSESASAPAADPSEAASEPSETTSEDPFADAAKATSWASDDGIKVDEEGDGVIPTASLEADLDDLFTNKFDMKVKKVKCRDDMKVMDWWGLTSCEVHTKKKTYFGSMTLVDHKEEMIKYEVKFPGVDKSEVDF</sequence>
<evidence type="ECO:0008006" key="5">
    <source>
        <dbReference type="Google" id="ProtNLM"/>
    </source>
</evidence>
<evidence type="ECO:0000313" key="4">
    <source>
        <dbReference type="Proteomes" id="UP000576792"/>
    </source>
</evidence>
<feature type="region of interest" description="Disordered" evidence="1">
    <location>
        <begin position="29"/>
        <end position="112"/>
    </location>
</feature>
<dbReference type="AlphaFoldDB" id="A0A846S5N5"/>
<evidence type="ECO:0000256" key="1">
    <source>
        <dbReference type="SAM" id="MobiDB-lite"/>
    </source>
</evidence>
<comment type="caution">
    <text evidence="3">The sequence shown here is derived from an EMBL/GenBank/DDBJ whole genome shotgun (WGS) entry which is preliminary data.</text>
</comment>
<evidence type="ECO:0000256" key="2">
    <source>
        <dbReference type="SAM" id="SignalP"/>
    </source>
</evidence>
<dbReference type="EMBL" id="JAATJN010000001">
    <property type="protein sequence ID" value="NJC58278.1"/>
    <property type="molecule type" value="Genomic_DNA"/>
</dbReference>
<dbReference type="Proteomes" id="UP000576792">
    <property type="component" value="Unassembled WGS sequence"/>
</dbReference>
<feature type="signal peptide" evidence="2">
    <location>
        <begin position="1"/>
        <end position="25"/>
    </location>
</feature>
<keyword evidence="2" id="KW-0732">Signal</keyword>